<dbReference type="EMBL" id="CP121472">
    <property type="protein sequence ID" value="WPL15297.1"/>
    <property type="molecule type" value="Genomic_DNA"/>
</dbReference>
<dbReference type="Proteomes" id="UP001432180">
    <property type="component" value="Chromosome"/>
</dbReference>
<evidence type="ECO:0000313" key="2">
    <source>
        <dbReference type="Proteomes" id="UP001432180"/>
    </source>
</evidence>
<gene>
    <name evidence="1" type="ORF">Thiowin_00184</name>
</gene>
<sequence length="35" mass="3950">MTYTTNPFSKAEILRGALEAFREAQAEDLLEPVTH</sequence>
<name>A0ABZ0S4K6_9GAMM</name>
<evidence type="ECO:0000313" key="1">
    <source>
        <dbReference type="EMBL" id="WPL15297.1"/>
    </source>
</evidence>
<keyword evidence="2" id="KW-1185">Reference proteome</keyword>
<reference evidence="1 2" key="1">
    <citation type="journal article" date="2023" name="Microorganisms">
        <title>Thiorhodovibrio frisius and Trv. litoralis spp. nov., Two Novel Members from a Clade of Fastidious Purple Sulfur Bacteria That Exhibit Unique Red-Shifted Light-Harvesting Capabilities.</title>
        <authorList>
            <person name="Methner A."/>
            <person name="Kuzyk S.B."/>
            <person name="Petersen J."/>
            <person name="Bauer S."/>
            <person name="Brinkmann H."/>
            <person name="Sichau K."/>
            <person name="Wanner G."/>
            <person name="Wolf J."/>
            <person name="Neumann-Schaal M."/>
            <person name="Henke P."/>
            <person name="Tank M."/>
            <person name="Sproer C."/>
            <person name="Bunk B."/>
            <person name="Overmann J."/>
        </authorList>
    </citation>
    <scope>NUCLEOTIDE SEQUENCE [LARGE SCALE GENOMIC DNA]</scope>
    <source>
        <strain evidence="1 2">DSM 6702</strain>
    </source>
</reference>
<protein>
    <submittedName>
        <fullName evidence="1">Uncharacterized protein</fullName>
    </submittedName>
</protein>
<organism evidence="1 2">
    <name type="scientific">Thiorhodovibrio winogradskyi</name>
    <dbReference type="NCBI Taxonomy" id="77007"/>
    <lineage>
        <taxon>Bacteria</taxon>
        <taxon>Pseudomonadati</taxon>
        <taxon>Pseudomonadota</taxon>
        <taxon>Gammaproteobacteria</taxon>
        <taxon>Chromatiales</taxon>
        <taxon>Chromatiaceae</taxon>
        <taxon>Thiorhodovibrio</taxon>
    </lineage>
</organism>
<accession>A0ABZ0S4K6</accession>
<proteinExistence type="predicted"/>